<proteinExistence type="predicted"/>
<evidence type="ECO:0000313" key="2">
    <source>
        <dbReference type="EMBL" id="KAF6162692.1"/>
    </source>
</evidence>
<feature type="region of interest" description="Disordered" evidence="1">
    <location>
        <begin position="1"/>
        <end position="22"/>
    </location>
</feature>
<evidence type="ECO:0000256" key="1">
    <source>
        <dbReference type="SAM" id="MobiDB-lite"/>
    </source>
</evidence>
<dbReference type="EMBL" id="JACGCM010001013">
    <property type="protein sequence ID" value="KAF6162692.1"/>
    <property type="molecule type" value="Genomic_DNA"/>
</dbReference>
<comment type="caution">
    <text evidence="2">The sequence shown here is derived from an EMBL/GenBank/DDBJ whole genome shotgun (WGS) entry which is preliminary data.</text>
</comment>
<accession>A0A7J7N6M5</accession>
<reference evidence="2 3" key="1">
    <citation type="journal article" date="2020" name="IScience">
        <title>Genome Sequencing of the Endangered Kingdonia uniflora (Circaeasteraceae, Ranunculales) Reveals Potential Mechanisms of Evolutionary Specialization.</title>
        <authorList>
            <person name="Sun Y."/>
            <person name="Deng T."/>
            <person name="Zhang A."/>
            <person name="Moore M.J."/>
            <person name="Landis J.B."/>
            <person name="Lin N."/>
            <person name="Zhang H."/>
            <person name="Zhang X."/>
            <person name="Huang J."/>
            <person name="Zhang X."/>
            <person name="Sun H."/>
            <person name="Wang H."/>
        </authorList>
    </citation>
    <scope>NUCLEOTIDE SEQUENCE [LARGE SCALE GENOMIC DNA]</scope>
    <source>
        <strain evidence="2">TB1705</strain>
        <tissue evidence="2">Leaf</tissue>
    </source>
</reference>
<sequence length="91" mass="10521">MMNSNYGSRDTPTPPEQTSKTDLTKYVRRDSQSIRAKLAFYLNKQNSLFKQLCFCLFCSNKQIVYSNRTLKKLFFKPSSIVARPTSSDELP</sequence>
<keyword evidence="3" id="KW-1185">Reference proteome</keyword>
<dbReference type="Proteomes" id="UP000541444">
    <property type="component" value="Unassembled WGS sequence"/>
</dbReference>
<feature type="compositionally biased region" description="Polar residues" evidence="1">
    <location>
        <begin position="1"/>
        <end position="21"/>
    </location>
</feature>
<dbReference type="AlphaFoldDB" id="A0A7J7N6M5"/>
<name>A0A7J7N6M5_9MAGN</name>
<evidence type="ECO:0000313" key="3">
    <source>
        <dbReference type="Proteomes" id="UP000541444"/>
    </source>
</evidence>
<protein>
    <submittedName>
        <fullName evidence="2">Uncharacterized protein</fullName>
    </submittedName>
</protein>
<gene>
    <name evidence="2" type="ORF">GIB67_022351</name>
</gene>
<organism evidence="2 3">
    <name type="scientific">Kingdonia uniflora</name>
    <dbReference type="NCBI Taxonomy" id="39325"/>
    <lineage>
        <taxon>Eukaryota</taxon>
        <taxon>Viridiplantae</taxon>
        <taxon>Streptophyta</taxon>
        <taxon>Embryophyta</taxon>
        <taxon>Tracheophyta</taxon>
        <taxon>Spermatophyta</taxon>
        <taxon>Magnoliopsida</taxon>
        <taxon>Ranunculales</taxon>
        <taxon>Circaeasteraceae</taxon>
        <taxon>Kingdonia</taxon>
    </lineage>
</organism>